<evidence type="ECO:0000313" key="2">
    <source>
        <dbReference type="EMBL" id="GFT29510.1"/>
    </source>
</evidence>
<dbReference type="AlphaFoldDB" id="A0A8X6UCE0"/>
<feature type="transmembrane region" description="Helical" evidence="1">
    <location>
        <begin position="112"/>
        <end position="131"/>
    </location>
</feature>
<organism evidence="3 4">
    <name type="scientific">Nephila pilipes</name>
    <name type="common">Giant wood spider</name>
    <name type="synonym">Nephila maculata</name>
    <dbReference type="NCBI Taxonomy" id="299642"/>
    <lineage>
        <taxon>Eukaryota</taxon>
        <taxon>Metazoa</taxon>
        <taxon>Ecdysozoa</taxon>
        <taxon>Arthropoda</taxon>
        <taxon>Chelicerata</taxon>
        <taxon>Arachnida</taxon>
        <taxon>Araneae</taxon>
        <taxon>Araneomorphae</taxon>
        <taxon>Entelegynae</taxon>
        <taxon>Araneoidea</taxon>
        <taxon>Nephilidae</taxon>
        <taxon>Nephila</taxon>
    </lineage>
</organism>
<keyword evidence="1" id="KW-0812">Transmembrane</keyword>
<reference evidence="3" key="1">
    <citation type="submission" date="2020-08" db="EMBL/GenBank/DDBJ databases">
        <title>Multicomponent nature underlies the extraordinary mechanical properties of spider dragline silk.</title>
        <authorList>
            <person name="Kono N."/>
            <person name="Nakamura H."/>
            <person name="Mori M."/>
            <person name="Yoshida Y."/>
            <person name="Ohtoshi R."/>
            <person name="Malay A.D."/>
            <person name="Moran D.A.P."/>
            <person name="Tomita M."/>
            <person name="Numata K."/>
            <person name="Arakawa K."/>
        </authorList>
    </citation>
    <scope>NUCLEOTIDE SEQUENCE</scope>
</reference>
<dbReference type="OrthoDB" id="6433500at2759"/>
<protein>
    <recommendedName>
        <fullName evidence="5">Gustatory receptor</fullName>
    </recommendedName>
</protein>
<evidence type="ECO:0000313" key="4">
    <source>
        <dbReference type="Proteomes" id="UP000887013"/>
    </source>
</evidence>
<accession>A0A8X6UCE0</accession>
<keyword evidence="1" id="KW-1133">Transmembrane helix</keyword>
<gene>
    <name evidence="2" type="ORF">NPIL_399391</name>
    <name evidence="3" type="ORF">NPIL_605411</name>
</gene>
<name>A0A8X6UCE0_NEPPI</name>
<feature type="transmembrane region" description="Helical" evidence="1">
    <location>
        <begin position="137"/>
        <end position="161"/>
    </location>
</feature>
<comment type="caution">
    <text evidence="3">The sequence shown here is derived from an EMBL/GenBank/DDBJ whole genome shotgun (WGS) entry which is preliminary data.</text>
</comment>
<feature type="transmembrane region" description="Helical" evidence="1">
    <location>
        <begin position="29"/>
        <end position="60"/>
    </location>
</feature>
<keyword evidence="4" id="KW-1185">Reference proteome</keyword>
<feature type="transmembrane region" description="Helical" evidence="1">
    <location>
        <begin position="224"/>
        <end position="243"/>
    </location>
</feature>
<dbReference type="Proteomes" id="UP000887013">
    <property type="component" value="Unassembled WGS sequence"/>
</dbReference>
<evidence type="ECO:0008006" key="5">
    <source>
        <dbReference type="Google" id="ProtNLM"/>
    </source>
</evidence>
<dbReference type="EMBL" id="BMAW01075345">
    <property type="protein sequence ID" value="GFT96280.1"/>
    <property type="molecule type" value="Genomic_DNA"/>
</dbReference>
<evidence type="ECO:0000313" key="3">
    <source>
        <dbReference type="EMBL" id="GFT96280.1"/>
    </source>
</evidence>
<proteinExistence type="predicted"/>
<evidence type="ECO:0000256" key="1">
    <source>
        <dbReference type="SAM" id="Phobius"/>
    </source>
</evidence>
<sequence length="245" mass="27732">MFWVTPQTVNDVYKFYILDLGVPETFGDYYFIFPGIIIVISNILLFTLQDLTVILVCFVYHKLGCFISDSKRDLTAGYSEANPTPNIIHNFATKINVLSTSIIKIDRAISPLAFYLLCLFLSQIMELTAIFLNAFGILWHTIFAVFLIITLILKLILLVILGSRIHERFAEIKELVLTAPVLNDRILYEMPSGINHIALCHIVESLSDKLFMTAMGIIKIEKGVILSILCAFISYSVLITQVFNK</sequence>
<keyword evidence="1" id="KW-0472">Membrane</keyword>
<dbReference type="EMBL" id="BMAW01107482">
    <property type="protein sequence ID" value="GFT29510.1"/>
    <property type="molecule type" value="Genomic_DNA"/>
</dbReference>